<keyword evidence="1 2" id="KW-0238">DNA-binding</keyword>
<dbReference type="Proteomes" id="UP001596289">
    <property type="component" value="Unassembled WGS sequence"/>
</dbReference>
<evidence type="ECO:0000259" key="3">
    <source>
        <dbReference type="PROSITE" id="PS50977"/>
    </source>
</evidence>
<dbReference type="Gene3D" id="1.10.357.10">
    <property type="entry name" value="Tetracycline Repressor, domain 2"/>
    <property type="match status" value="1"/>
</dbReference>
<name>A0ABW1R9V5_9LACO</name>
<organism evidence="4 5">
    <name type="scientific">Loigolactobacillus jiayinensis</name>
    <dbReference type="NCBI Taxonomy" id="2486016"/>
    <lineage>
        <taxon>Bacteria</taxon>
        <taxon>Bacillati</taxon>
        <taxon>Bacillota</taxon>
        <taxon>Bacilli</taxon>
        <taxon>Lactobacillales</taxon>
        <taxon>Lactobacillaceae</taxon>
        <taxon>Loigolactobacillus</taxon>
    </lineage>
</organism>
<dbReference type="InterPro" id="IPR039532">
    <property type="entry name" value="TetR_C_Firmicutes"/>
</dbReference>
<dbReference type="Pfam" id="PF14278">
    <property type="entry name" value="TetR_C_8"/>
    <property type="match status" value="1"/>
</dbReference>
<dbReference type="SUPFAM" id="SSF46689">
    <property type="entry name" value="Homeodomain-like"/>
    <property type="match status" value="1"/>
</dbReference>
<sequence length="182" mass="21773">MDTLKFTFPVNNGNEIARNFLFAALVKLLNEKPIRQISIVELCKSAGVSRSSFYWNFESKEDMLRKYFNSQFLVLVRHLQKVKKQSQIDLYEYFFNYLHWHSELIDHLIKNNMENFLREHLYSYITHLMRERIILETNVSHDFRVSFLSGGITEILVIWSNHDFRESSKQMSCILNDLINKV</sequence>
<dbReference type="EMBL" id="JBHSSL010000023">
    <property type="protein sequence ID" value="MFC6169695.1"/>
    <property type="molecule type" value="Genomic_DNA"/>
</dbReference>
<dbReference type="PANTHER" id="PTHR43479:SF11">
    <property type="entry name" value="ACREF_ENVCD OPERON REPRESSOR-RELATED"/>
    <property type="match status" value="1"/>
</dbReference>
<dbReference type="PRINTS" id="PR00455">
    <property type="entry name" value="HTHTETR"/>
</dbReference>
<accession>A0ABW1R9V5</accession>
<comment type="caution">
    <text evidence="4">The sequence shown here is derived from an EMBL/GenBank/DDBJ whole genome shotgun (WGS) entry which is preliminary data.</text>
</comment>
<feature type="domain" description="HTH tetR-type" evidence="3">
    <location>
        <begin position="15"/>
        <end position="75"/>
    </location>
</feature>
<proteinExistence type="predicted"/>
<evidence type="ECO:0000256" key="1">
    <source>
        <dbReference type="ARBA" id="ARBA00023125"/>
    </source>
</evidence>
<reference evidence="5" key="1">
    <citation type="journal article" date="2019" name="Int. J. Syst. Evol. Microbiol.">
        <title>The Global Catalogue of Microorganisms (GCM) 10K type strain sequencing project: providing services to taxonomists for standard genome sequencing and annotation.</title>
        <authorList>
            <consortium name="The Broad Institute Genomics Platform"/>
            <consortium name="The Broad Institute Genome Sequencing Center for Infectious Disease"/>
            <person name="Wu L."/>
            <person name="Ma J."/>
        </authorList>
    </citation>
    <scope>NUCLEOTIDE SEQUENCE [LARGE SCALE GENOMIC DNA]</scope>
    <source>
        <strain evidence="5">CCM 8904</strain>
    </source>
</reference>
<dbReference type="InterPro" id="IPR009057">
    <property type="entry name" value="Homeodomain-like_sf"/>
</dbReference>
<dbReference type="PROSITE" id="PS50977">
    <property type="entry name" value="HTH_TETR_2"/>
    <property type="match status" value="1"/>
</dbReference>
<dbReference type="RefSeq" id="WP_125553118.1">
    <property type="nucleotide sequence ID" value="NZ_JBHSSL010000023.1"/>
</dbReference>
<feature type="DNA-binding region" description="H-T-H motif" evidence="2">
    <location>
        <begin position="38"/>
        <end position="57"/>
    </location>
</feature>
<evidence type="ECO:0000313" key="4">
    <source>
        <dbReference type="EMBL" id="MFC6169695.1"/>
    </source>
</evidence>
<gene>
    <name evidence="4" type="ORF">ACFQGP_03780</name>
</gene>
<dbReference type="PANTHER" id="PTHR43479">
    <property type="entry name" value="ACREF/ENVCD OPERON REPRESSOR-RELATED"/>
    <property type="match status" value="1"/>
</dbReference>
<keyword evidence="5" id="KW-1185">Reference proteome</keyword>
<dbReference type="InterPro" id="IPR001647">
    <property type="entry name" value="HTH_TetR"/>
</dbReference>
<evidence type="ECO:0000256" key="2">
    <source>
        <dbReference type="PROSITE-ProRule" id="PRU00335"/>
    </source>
</evidence>
<dbReference type="InterPro" id="IPR050624">
    <property type="entry name" value="HTH-type_Tx_Regulator"/>
</dbReference>
<dbReference type="Pfam" id="PF00440">
    <property type="entry name" value="TetR_N"/>
    <property type="match status" value="1"/>
</dbReference>
<evidence type="ECO:0000313" key="5">
    <source>
        <dbReference type="Proteomes" id="UP001596289"/>
    </source>
</evidence>
<protein>
    <submittedName>
        <fullName evidence="4">TetR/AcrR family transcriptional regulator</fullName>
    </submittedName>
</protein>